<reference evidence="2" key="1">
    <citation type="submission" date="2020-08" db="EMBL/GenBank/DDBJ databases">
        <title>Novel species isolated from subtropical streams in China.</title>
        <authorList>
            <person name="Lu H."/>
        </authorList>
    </citation>
    <scope>NUCLEOTIDE SEQUENCE</scope>
    <source>
        <strain evidence="2">KACC 12607</strain>
    </source>
</reference>
<keyword evidence="3" id="KW-1185">Reference proteome</keyword>
<feature type="transmembrane region" description="Helical" evidence="1">
    <location>
        <begin position="9"/>
        <end position="32"/>
    </location>
</feature>
<protein>
    <submittedName>
        <fullName evidence="2">Uncharacterized protein</fullName>
    </submittedName>
</protein>
<gene>
    <name evidence="2" type="ORF">H8K32_06725</name>
</gene>
<proteinExistence type="predicted"/>
<evidence type="ECO:0000313" key="2">
    <source>
        <dbReference type="EMBL" id="MBC3861786.1"/>
    </source>
</evidence>
<name>A0A923HLD5_9BURK</name>
<accession>A0A923HLD5</accession>
<organism evidence="2 3">
    <name type="scientific">Undibacterium jejuense</name>
    <dbReference type="NCBI Taxonomy" id="1344949"/>
    <lineage>
        <taxon>Bacteria</taxon>
        <taxon>Pseudomonadati</taxon>
        <taxon>Pseudomonadota</taxon>
        <taxon>Betaproteobacteria</taxon>
        <taxon>Burkholderiales</taxon>
        <taxon>Oxalobacteraceae</taxon>
        <taxon>Undibacterium</taxon>
    </lineage>
</organism>
<sequence length="150" mass="16589">MSKSTKLKAIVAGVLITVIALIYGGPWILYFWGLEGMSGKPALPSVIANVQQQQALWEKAGCEGTPTLVELDPVSYFFSAGTLEAPPPATIFAWRIAAAYQREHQLRDGASWQQLSGSAMVIWITRHWTIEQILSKTIELDAKQKNIQHP</sequence>
<keyword evidence="1" id="KW-0812">Transmembrane</keyword>
<dbReference type="AlphaFoldDB" id="A0A923HLD5"/>
<comment type="caution">
    <text evidence="2">The sequence shown here is derived from an EMBL/GenBank/DDBJ whole genome shotgun (WGS) entry which is preliminary data.</text>
</comment>
<evidence type="ECO:0000313" key="3">
    <source>
        <dbReference type="Proteomes" id="UP000634011"/>
    </source>
</evidence>
<evidence type="ECO:0000256" key="1">
    <source>
        <dbReference type="SAM" id="Phobius"/>
    </source>
</evidence>
<keyword evidence="1" id="KW-0472">Membrane</keyword>
<dbReference type="EMBL" id="JACOFV010000005">
    <property type="protein sequence ID" value="MBC3861786.1"/>
    <property type="molecule type" value="Genomic_DNA"/>
</dbReference>
<dbReference type="Proteomes" id="UP000634011">
    <property type="component" value="Unassembled WGS sequence"/>
</dbReference>
<dbReference type="RefSeq" id="WP_186911718.1">
    <property type="nucleotide sequence ID" value="NZ_JACOFV010000005.1"/>
</dbReference>
<keyword evidence="1" id="KW-1133">Transmembrane helix</keyword>